<dbReference type="GO" id="GO:0015074">
    <property type="term" value="P:DNA integration"/>
    <property type="evidence" value="ECO:0007669"/>
    <property type="project" value="InterPro"/>
</dbReference>
<dbReference type="SUPFAM" id="SSF52540">
    <property type="entry name" value="P-loop containing nucleoside triphosphate hydrolases"/>
    <property type="match status" value="1"/>
</dbReference>
<dbReference type="PANTHER" id="PTHR37984">
    <property type="entry name" value="PROTEIN CBG26694"/>
    <property type="match status" value="1"/>
</dbReference>
<protein>
    <recommendedName>
        <fullName evidence="8">Integrase catalytic domain-containing protein</fullName>
    </recommendedName>
</protein>
<dbReference type="GO" id="GO:0003964">
    <property type="term" value="F:RNA-directed DNA polymerase activity"/>
    <property type="evidence" value="ECO:0007669"/>
    <property type="project" value="UniProtKB-KW"/>
</dbReference>
<dbReference type="CDD" id="cd09274">
    <property type="entry name" value="RNase_HI_RT_Ty3"/>
    <property type="match status" value="1"/>
</dbReference>
<keyword evidence="6" id="KW-0695">RNA-directed DNA polymerase</keyword>
<dbReference type="FunFam" id="1.10.340.70:FF:000001">
    <property type="entry name" value="Retrovirus-related Pol polyprotein from transposon gypsy-like Protein"/>
    <property type="match status" value="1"/>
</dbReference>
<dbReference type="GO" id="GO:0004519">
    <property type="term" value="F:endonuclease activity"/>
    <property type="evidence" value="ECO:0007669"/>
    <property type="project" value="UniProtKB-KW"/>
</dbReference>
<evidence type="ECO:0000256" key="2">
    <source>
        <dbReference type="ARBA" id="ARBA00022695"/>
    </source>
</evidence>
<dbReference type="InterPro" id="IPR027417">
    <property type="entry name" value="P-loop_NTPase"/>
</dbReference>
<dbReference type="PANTHER" id="PTHR37984:SF5">
    <property type="entry name" value="PROTEIN NYNRIN-LIKE"/>
    <property type="match status" value="1"/>
</dbReference>
<keyword evidence="10" id="KW-1185">Reference proteome</keyword>
<dbReference type="Gene3D" id="3.30.420.10">
    <property type="entry name" value="Ribonuclease H-like superfamily/Ribonuclease H"/>
    <property type="match status" value="2"/>
</dbReference>
<dbReference type="Pfam" id="PF17921">
    <property type="entry name" value="Integrase_H2C2"/>
    <property type="match status" value="1"/>
</dbReference>
<keyword evidence="1" id="KW-0808">Transferase</keyword>
<evidence type="ECO:0000256" key="3">
    <source>
        <dbReference type="ARBA" id="ARBA00022722"/>
    </source>
</evidence>
<comment type="caution">
    <text evidence="9">The sequence shown here is derived from an EMBL/GenBank/DDBJ whole genome shotgun (WGS) entry which is preliminary data.</text>
</comment>
<dbReference type="InterPro" id="IPR012337">
    <property type="entry name" value="RNaseH-like_sf"/>
</dbReference>
<dbReference type="Proteomes" id="UP000247702">
    <property type="component" value="Unassembled WGS sequence"/>
</dbReference>
<proteinExistence type="predicted"/>
<dbReference type="GO" id="GO:0016787">
    <property type="term" value="F:hydrolase activity"/>
    <property type="evidence" value="ECO:0007669"/>
    <property type="project" value="UniProtKB-KW"/>
</dbReference>
<evidence type="ECO:0000256" key="4">
    <source>
        <dbReference type="ARBA" id="ARBA00022759"/>
    </source>
</evidence>
<name>A0A2Z6RBA5_9GLOM</name>
<dbReference type="InterPro" id="IPR036397">
    <property type="entry name" value="RNaseH_sf"/>
</dbReference>
<dbReference type="SUPFAM" id="SSF53098">
    <property type="entry name" value="Ribonuclease H-like"/>
    <property type="match status" value="1"/>
</dbReference>
<accession>A0A2Z6RBA5</accession>
<keyword evidence="2" id="KW-0548">Nucleotidyltransferase</keyword>
<keyword evidence="4" id="KW-0255">Endonuclease</keyword>
<keyword evidence="3" id="KW-0540">Nuclease</keyword>
<evidence type="ECO:0000256" key="7">
    <source>
        <dbReference type="SAM" id="MobiDB-lite"/>
    </source>
</evidence>
<dbReference type="InterPro" id="IPR001584">
    <property type="entry name" value="Integrase_cat-core"/>
</dbReference>
<dbReference type="InterPro" id="IPR043502">
    <property type="entry name" value="DNA/RNA_pol_sf"/>
</dbReference>
<evidence type="ECO:0000256" key="1">
    <source>
        <dbReference type="ARBA" id="ARBA00022679"/>
    </source>
</evidence>
<dbReference type="GO" id="GO:0005634">
    <property type="term" value="C:nucleus"/>
    <property type="evidence" value="ECO:0007669"/>
    <property type="project" value="UniProtKB-ARBA"/>
</dbReference>
<feature type="domain" description="Integrase catalytic" evidence="8">
    <location>
        <begin position="363"/>
        <end position="556"/>
    </location>
</feature>
<keyword evidence="5" id="KW-0378">Hydrolase</keyword>
<evidence type="ECO:0000256" key="5">
    <source>
        <dbReference type="ARBA" id="ARBA00022801"/>
    </source>
</evidence>
<gene>
    <name evidence="9" type="ORF">RclHR1_24450005</name>
</gene>
<dbReference type="InterPro" id="IPR050951">
    <property type="entry name" value="Retrovirus_Pol_polyprotein"/>
</dbReference>
<dbReference type="GO" id="GO:0003676">
    <property type="term" value="F:nucleic acid binding"/>
    <property type="evidence" value="ECO:0007669"/>
    <property type="project" value="InterPro"/>
</dbReference>
<dbReference type="Pfam" id="PF17917">
    <property type="entry name" value="RT_RNaseH"/>
    <property type="match status" value="1"/>
</dbReference>
<evidence type="ECO:0000256" key="6">
    <source>
        <dbReference type="ARBA" id="ARBA00022918"/>
    </source>
</evidence>
<dbReference type="InterPro" id="IPR041588">
    <property type="entry name" value="Integrase_H2C2"/>
</dbReference>
<dbReference type="AlphaFoldDB" id="A0A2Z6RBA5"/>
<evidence type="ECO:0000313" key="9">
    <source>
        <dbReference type="EMBL" id="GBB94939.1"/>
    </source>
</evidence>
<dbReference type="STRING" id="94130.A0A2Z6RBA5"/>
<organism evidence="9 10">
    <name type="scientific">Rhizophagus clarus</name>
    <dbReference type="NCBI Taxonomy" id="94130"/>
    <lineage>
        <taxon>Eukaryota</taxon>
        <taxon>Fungi</taxon>
        <taxon>Fungi incertae sedis</taxon>
        <taxon>Mucoromycota</taxon>
        <taxon>Glomeromycotina</taxon>
        <taxon>Glomeromycetes</taxon>
        <taxon>Glomerales</taxon>
        <taxon>Glomeraceae</taxon>
        <taxon>Rhizophagus</taxon>
    </lineage>
</organism>
<dbReference type="InterPro" id="IPR041373">
    <property type="entry name" value="RT_RNaseH"/>
</dbReference>
<dbReference type="EMBL" id="BEXD01001608">
    <property type="protein sequence ID" value="GBB94939.1"/>
    <property type="molecule type" value="Genomic_DNA"/>
</dbReference>
<dbReference type="SUPFAM" id="SSF56672">
    <property type="entry name" value="DNA/RNA polymerases"/>
    <property type="match status" value="1"/>
</dbReference>
<evidence type="ECO:0000313" key="10">
    <source>
        <dbReference type="Proteomes" id="UP000247702"/>
    </source>
</evidence>
<dbReference type="Gene3D" id="1.10.340.70">
    <property type="match status" value="1"/>
</dbReference>
<evidence type="ECO:0000259" key="8">
    <source>
        <dbReference type="PROSITE" id="PS50994"/>
    </source>
</evidence>
<reference evidence="9 10" key="1">
    <citation type="submission" date="2017-11" db="EMBL/GenBank/DDBJ databases">
        <title>The genome of Rhizophagus clarus HR1 reveals common genetic basis of auxotrophy among arbuscular mycorrhizal fungi.</title>
        <authorList>
            <person name="Kobayashi Y."/>
        </authorList>
    </citation>
    <scope>NUCLEOTIDE SEQUENCE [LARGE SCALE GENOMIC DNA]</scope>
    <source>
        <strain evidence="9 10">HR1</strain>
    </source>
</reference>
<dbReference type="PROSITE" id="PS50994">
    <property type="entry name" value="INTEGRASE"/>
    <property type="match status" value="1"/>
</dbReference>
<feature type="region of interest" description="Disordered" evidence="7">
    <location>
        <begin position="572"/>
        <end position="592"/>
    </location>
</feature>
<sequence length="612" mass="73857">MSKSLVGVEKNYLITDLECLAIVRRIEHFHKFLIGRKFKIITDHAALKGLMNAKILKGRKARWVIELQQYDFEVIHRNGKENKNADALSRLKYEKDKEAILLKLGEKTKKELLKRLRLKKEPQVIIIDRVDGIGKSTVIENIVKDLEQEGKKIVFNKFKRRRQDDKRFEKPDKKYEWLFRKQVVEEINRRIMEYRDEDIIILDKSPYCEYFYQQTKSFDRGLITPYGNHKMEEEIFKYKDIIDNAIVVFLENNRCWENYIGRESKKGDEGHKTSYETLNEESYREMVEKFQVNQHLYEDVEKYKKVEIENDKEKEKYILRDDKLYRVNKGKEQLIIKRYEFEGLLYMMHNHELSGYFGINTTYEKIKDKYYWKNMFEDIKTYVKTCDRCQRKEKPDKKNELFLIRVKRESFYQIGIDFVEPLPATERNNRYIIIAIDYFTKWPEAKATEKDNAETVAEFIYEEIICRHDKFNIKHKLSTSYHSQTNGLVERFNRTLCEVLAKLGGSNEWDKKIAPVLFAYRNRKHNSSKVKLFYLTYRREARLLTDEPNEKEDESRIDQLLIELPNMRLKAENKIEESQKKQKDYYDKKNSKRETYQIGNKVLKYNTSKEKQ</sequence>